<feature type="compositionally biased region" description="Low complexity" evidence="1">
    <location>
        <begin position="1"/>
        <end position="16"/>
    </location>
</feature>
<accession>A0A0C3P029</accession>
<dbReference type="HOGENOM" id="CLU_2813428_0_0_1"/>
<evidence type="ECO:0000313" key="3">
    <source>
        <dbReference type="Proteomes" id="UP000054217"/>
    </source>
</evidence>
<sequence>MQAHAQAQAQAKTQVQGRPAPTSMPEKPLGGLTPPGTGRPKSVVSSDGEGEPTRSPSKSPRKNKKRK</sequence>
<reference evidence="3" key="2">
    <citation type="submission" date="2015-01" db="EMBL/GenBank/DDBJ databases">
        <title>Evolutionary Origins and Diversification of the Mycorrhizal Mutualists.</title>
        <authorList>
            <consortium name="DOE Joint Genome Institute"/>
            <consortium name="Mycorrhizal Genomics Consortium"/>
            <person name="Kohler A."/>
            <person name="Kuo A."/>
            <person name="Nagy L.G."/>
            <person name="Floudas D."/>
            <person name="Copeland A."/>
            <person name="Barry K.W."/>
            <person name="Cichocki N."/>
            <person name="Veneault-Fourrey C."/>
            <person name="LaButti K."/>
            <person name="Lindquist E.A."/>
            <person name="Lipzen A."/>
            <person name="Lundell T."/>
            <person name="Morin E."/>
            <person name="Murat C."/>
            <person name="Riley R."/>
            <person name="Ohm R."/>
            <person name="Sun H."/>
            <person name="Tunlid A."/>
            <person name="Henrissat B."/>
            <person name="Grigoriev I.V."/>
            <person name="Hibbett D.S."/>
            <person name="Martin F."/>
        </authorList>
    </citation>
    <scope>NUCLEOTIDE SEQUENCE [LARGE SCALE GENOMIC DNA]</scope>
    <source>
        <strain evidence="3">Marx 270</strain>
    </source>
</reference>
<reference evidence="2 3" key="1">
    <citation type="submission" date="2014-04" db="EMBL/GenBank/DDBJ databases">
        <authorList>
            <consortium name="DOE Joint Genome Institute"/>
            <person name="Kuo A."/>
            <person name="Kohler A."/>
            <person name="Costa M.D."/>
            <person name="Nagy L.G."/>
            <person name="Floudas D."/>
            <person name="Copeland A."/>
            <person name="Barry K.W."/>
            <person name="Cichocki N."/>
            <person name="Veneault-Fourrey C."/>
            <person name="LaButti K."/>
            <person name="Lindquist E.A."/>
            <person name="Lipzen A."/>
            <person name="Lundell T."/>
            <person name="Morin E."/>
            <person name="Murat C."/>
            <person name="Sun H."/>
            <person name="Tunlid A."/>
            <person name="Henrissat B."/>
            <person name="Grigoriev I.V."/>
            <person name="Hibbett D.S."/>
            <person name="Martin F."/>
            <person name="Nordberg H.P."/>
            <person name="Cantor M.N."/>
            <person name="Hua S.X."/>
        </authorList>
    </citation>
    <scope>NUCLEOTIDE SEQUENCE [LARGE SCALE GENOMIC DNA]</scope>
    <source>
        <strain evidence="2 3">Marx 270</strain>
    </source>
</reference>
<name>A0A0C3P029_PISTI</name>
<gene>
    <name evidence="2" type="ORF">M404DRAFT_999124</name>
</gene>
<dbReference type="STRING" id="870435.A0A0C3P029"/>
<organism evidence="2 3">
    <name type="scientific">Pisolithus tinctorius Marx 270</name>
    <dbReference type="NCBI Taxonomy" id="870435"/>
    <lineage>
        <taxon>Eukaryota</taxon>
        <taxon>Fungi</taxon>
        <taxon>Dikarya</taxon>
        <taxon>Basidiomycota</taxon>
        <taxon>Agaricomycotina</taxon>
        <taxon>Agaricomycetes</taxon>
        <taxon>Agaricomycetidae</taxon>
        <taxon>Boletales</taxon>
        <taxon>Sclerodermatineae</taxon>
        <taxon>Pisolithaceae</taxon>
        <taxon>Pisolithus</taxon>
    </lineage>
</organism>
<dbReference type="EMBL" id="KN831963">
    <property type="protein sequence ID" value="KIO06465.1"/>
    <property type="molecule type" value="Genomic_DNA"/>
</dbReference>
<feature type="region of interest" description="Disordered" evidence="1">
    <location>
        <begin position="1"/>
        <end position="67"/>
    </location>
</feature>
<dbReference type="Proteomes" id="UP000054217">
    <property type="component" value="Unassembled WGS sequence"/>
</dbReference>
<evidence type="ECO:0000256" key="1">
    <source>
        <dbReference type="SAM" id="MobiDB-lite"/>
    </source>
</evidence>
<dbReference type="AlphaFoldDB" id="A0A0C3P029"/>
<feature type="compositionally biased region" description="Low complexity" evidence="1">
    <location>
        <begin position="28"/>
        <end position="40"/>
    </location>
</feature>
<evidence type="ECO:0000313" key="2">
    <source>
        <dbReference type="EMBL" id="KIO06465.1"/>
    </source>
</evidence>
<proteinExistence type="predicted"/>
<keyword evidence="3" id="KW-1185">Reference proteome</keyword>
<dbReference type="InParanoid" id="A0A0C3P029"/>
<protein>
    <submittedName>
        <fullName evidence="2">Uncharacterized protein</fullName>
    </submittedName>
</protein>